<protein>
    <submittedName>
        <fullName evidence="1">Uncharacterized protein</fullName>
    </submittedName>
</protein>
<evidence type="ECO:0000313" key="1">
    <source>
        <dbReference type="EMBL" id="KAJ8705986.1"/>
    </source>
</evidence>
<organism evidence="1 2">
    <name type="scientific">Mythimna separata</name>
    <name type="common">Oriental armyworm</name>
    <name type="synonym">Pseudaletia separata</name>
    <dbReference type="NCBI Taxonomy" id="271217"/>
    <lineage>
        <taxon>Eukaryota</taxon>
        <taxon>Metazoa</taxon>
        <taxon>Ecdysozoa</taxon>
        <taxon>Arthropoda</taxon>
        <taxon>Hexapoda</taxon>
        <taxon>Insecta</taxon>
        <taxon>Pterygota</taxon>
        <taxon>Neoptera</taxon>
        <taxon>Endopterygota</taxon>
        <taxon>Lepidoptera</taxon>
        <taxon>Glossata</taxon>
        <taxon>Ditrysia</taxon>
        <taxon>Noctuoidea</taxon>
        <taxon>Noctuidae</taxon>
        <taxon>Noctuinae</taxon>
        <taxon>Hadenini</taxon>
        <taxon>Mythimna</taxon>
    </lineage>
</organism>
<proteinExistence type="predicted"/>
<dbReference type="EMBL" id="JARGEI010000029">
    <property type="protein sequence ID" value="KAJ8705986.1"/>
    <property type="molecule type" value="Genomic_DNA"/>
</dbReference>
<accession>A0AAD7Y7Z0</accession>
<name>A0AAD7Y7Z0_MYTSE</name>
<keyword evidence="2" id="KW-1185">Reference proteome</keyword>
<sequence>MVRGLTVSHEAAELLAGLPPWDLETTSLHTCTFYEWRCNAGATLRCRDKSRHPDVMAVITLFEEWLERYHSVLIFFMTQIFTGYGKDGRSLHLIREEETPAIERSTQW</sequence>
<dbReference type="Proteomes" id="UP001231518">
    <property type="component" value="Chromosome 26"/>
</dbReference>
<reference evidence="1" key="1">
    <citation type="submission" date="2023-03" db="EMBL/GenBank/DDBJ databases">
        <title>Chromosome-level genomes of two armyworms, Mythimna separata and Mythimna loreyi, provide insights into the biosynthesis and reception of sex pheromones.</title>
        <authorList>
            <person name="Zhao H."/>
        </authorList>
    </citation>
    <scope>NUCLEOTIDE SEQUENCE</scope>
    <source>
        <strain evidence="1">BeijingLab</strain>
        <tissue evidence="1">Pupa</tissue>
    </source>
</reference>
<gene>
    <name evidence="1" type="ORF">PYW07_010763</name>
</gene>
<comment type="caution">
    <text evidence="1">The sequence shown here is derived from an EMBL/GenBank/DDBJ whole genome shotgun (WGS) entry which is preliminary data.</text>
</comment>
<evidence type="ECO:0000313" key="2">
    <source>
        <dbReference type="Proteomes" id="UP001231518"/>
    </source>
</evidence>
<dbReference type="AlphaFoldDB" id="A0AAD7Y7Z0"/>